<dbReference type="InterPro" id="IPR010030">
    <property type="entry name" value="GULO_Plant"/>
</dbReference>
<dbReference type="EMBL" id="JADCNL010000003">
    <property type="protein sequence ID" value="KAG0488502.1"/>
    <property type="molecule type" value="Genomic_DNA"/>
</dbReference>
<evidence type="ECO:0000256" key="2">
    <source>
        <dbReference type="ARBA" id="ARBA00005466"/>
    </source>
</evidence>
<organism evidence="10 11">
    <name type="scientific">Vanilla planifolia</name>
    <name type="common">Vanilla</name>
    <dbReference type="NCBI Taxonomy" id="51239"/>
    <lineage>
        <taxon>Eukaryota</taxon>
        <taxon>Viridiplantae</taxon>
        <taxon>Streptophyta</taxon>
        <taxon>Embryophyta</taxon>
        <taxon>Tracheophyta</taxon>
        <taxon>Spermatophyta</taxon>
        <taxon>Magnoliopsida</taxon>
        <taxon>Liliopsida</taxon>
        <taxon>Asparagales</taxon>
        <taxon>Orchidaceae</taxon>
        <taxon>Vanilloideae</taxon>
        <taxon>Vanilleae</taxon>
        <taxon>Vanilla</taxon>
    </lineage>
</organism>
<dbReference type="GO" id="GO:0003885">
    <property type="term" value="F:D-arabinono-1,4-lactone oxidase activity"/>
    <property type="evidence" value="ECO:0007669"/>
    <property type="project" value="InterPro"/>
</dbReference>
<keyword evidence="11" id="KW-1185">Reference proteome</keyword>
<dbReference type="EC" id="1.1.3.8" evidence="3"/>
<sequence>MPQAKSLRPPIAQALMCFASLLVSAVRCSPPESPIKCSSGTINCTVTNSYGMYPDRTICRAAQVALPSSEAELVGALAEASRARRKVKVVTRYVHSIPKLSCPDGEDGILISTQNLNRVVSVNSSALLMTVESGMLLRDLIKDAGAAGLALPSSPYWTGVTVGGMLGTGAHGSSLWGKGSAVHEYVVGIRIVTPASAEDGYAVVRSIVAEDPELDAVKVSLGVLGIISQVTFKLQPLFKRSITYEQRSDADLATAILAFAQQYEFADITWYPGNRMALYRKDNRVSVNAFGNGLYDFLGFGHIAALVSAADRRAVDLKKLKISFHSRNYVEETLEALGDADGKCVNAAVVIGALALSAYGLTNNGVLFTGYPVVGMQHRMQASGGCLDGSDDALLTACPWDPRVKGKFLHATTFCVALHRVHDFILQVQKLRDLHSSALCNSDINNGILMRYVKASSAYLGKDEDCVDFDIVYYRSHDPTKPRLYEDFLEEIEQMALVKYGALPHWGKNRNIAFDGVIDKYSNRKDFLKVKNKYDPMGLFSSEWTDQILGIKGKPSIVKDGCALEGLCVCSEDRHCAPEKGYLCRSGKVYQDARVCTRI</sequence>
<dbReference type="Proteomes" id="UP000636800">
    <property type="component" value="Chromosome 3"/>
</dbReference>
<keyword evidence="4" id="KW-0060">Ascorbate biosynthesis</keyword>
<evidence type="ECO:0000313" key="11">
    <source>
        <dbReference type="Proteomes" id="UP000636800"/>
    </source>
</evidence>
<evidence type="ECO:0000256" key="6">
    <source>
        <dbReference type="ARBA" id="ARBA00023002"/>
    </source>
</evidence>
<dbReference type="AlphaFoldDB" id="A0A835RM45"/>
<evidence type="ECO:0000256" key="1">
    <source>
        <dbReference type="ARBA" id="ARBA00005147"/>
    </source>
</evidence>
<dbReference type="GO" id="GO:0071949">
    <property type="term" value="F:FAD binding"/>
    <property type="evidence" value="ECO:0007669"/>
    <property type="project" value="InterPro"/>
</dbReference>
<dbReference type="InterPro" id="IPR050432">
    <property type="entry name" value="FAD-linked_Oxidoreductases_BP"/>
</dbReference>
<dbReference type="PANTHER" id="PTHR13878">
    <property type="entry name" value="GULONOLACTONE OXIDASE"/>
    <property type="match status" value="1"/>
</dbReference>
<comment type="similarity">
    <text evidence="2">Belongs to the oxygen-dependent FAD-linked oxidoreductase family.</text>
</comment>
<dbReference type="Gene3D" id="3.30.465.10">
    <property type="match status" value="1"/>
</dbReference>
<evidence type="ECO:0000313" key="10">
    <source>
        <dbReference type="EMBL" id="KAG0488502.1"/>
    </source>
</evidence>
<dbReference type="InterPro" id="IPR007173">
    <property type="entry name" value="ALO_C"/>
</dbReference>
<dbReference type="Pfam" id="PF22906">
    <property type="entry name" value="GULLO2-like_3rd"/>
    <property type="match status" value="1"/>
</dbReference>
<dbReference type="Pfam" id="PF04030">
    <property type="entry name" value="ALO"/>
    <property type="match status" value="1"/>
</dbReference>
<comment type="catalytic activity">
    <reaction evidence="7">
        <text>L-gulono-1,4-lactone + O2 = L-ascorbate + H2O2 + H(+)</text>
        <dbReference type="Rhea" id="RHEA:32363"/>
        <dbReference type="ChEBI" id="CHEBI:15378"/>
        <dbReference type="ChEBI" id="CHEBI:15379"/>
        <dbReference type="ChEBI" id="CHEBI:16240"/>
        <dbReference type="ChEBI" id="CHEBI:17587"/>
        <dbReference type="ChEBI" id="CHEBI:38290"/>
        <dbReference type="EC" id="1.1.3.8"/>
    </reaction>
</comment>
<dbReference type="UniPathway" id="UPA00132"/>
<reference evidence="10 11" key="1">
    <citation type="journal article" date="2020" name="Nat. Food">
        <title>A phased Vanilla planifolia genome enables genetic improvement of flavour and production.</title>
        <authorList>
            <person name="Hasing T."/>
            <person name="Tang H."/>
            <person name="Brym M."/>
            <person name="Khazi F."/>
            <person name="Huang T."/>
            <person name="Chambers A.H."/>
        </authorList>
    </citation>
    <scope>NUCLEOTIDE SEQUENCE [LARGE SCALE GENOMIC DNA]</scope>
    <source>
        <tissue evidence="10">Leaf</tissue>
    </source>
</reference>
<name>A0A835RM45_VANPL</name>
<dbReference type="InterPro" id="IPR036318">
    <property type="entry name" value="FAD-bd_PCMH-like_sf"/>
</dbReference>
<evidence type="ECO:0000256" key="7">
    <source>
        <dbReference type="ARBA" id="ARBA00048083"/>
    </source>
</evidence>
<dbReference type="Pfam" id="PF01565">
    <property type="entry name" value="FAD_binding_4"/>
    <property type="match status" value="1"/>
</dbReference>
<dbReference type="InterPro" id="IPR016166">
    <property type="entry name" value="FAD-bd_PCMH"/>
</dbReference>
<comment type="caution">
    <text evidence="10">The sequence shown here is derived from an EMBL/GenBank/DDBJ whole genome shotgun (WGS) entry which is preliminary data.</text>
</comment>
<dbReference type="NCBIfam" id="TIGR01677">
    <property type="entry name" value="pln_FAD_oxido"/>
    <property type="match status" value="1"/>
</dbReference>
<gene>
    <name evidence="10" type="ORF">HPP92_007313</name>
</gene>
<evidence type="ECO:0000256" key="4">
    <source>
        <dbReference type="ARBA" id="ARBA00022644"/>
    </source>
</evidence>
<dbReference type="PROSITE" id="PS51387">
    <property type="entry name" value="FAD_PCMH"/>
    <property type="match status" value="1"/>
</dbReference>
<evidence type="ECO:0000256" key="5">
    <source>
        <dbReference type="ARBA" id="ARBA00022729"/>
    </source>
</evidence>
<accession>A0A835RM45</accession>
<dbReference type="SUPFAM" id="SSF56176">
    <property type="entry name" value="FAD-binding/transporter-associated domain-like"/>
    <property type="match status" value="1"/>
</dbReference>
<dbReference type="InterPro" id="IPR006094">
    <property type="entry name" value="Oxid_FAD_bind_N"/>
</dbReference>
<protein>
    <recommendedName>
        <fullName evidence="3">L-gulonolactone oxidase</fullName>
        <ecNumber evidence="3">1.1.3.8</ecNumber>
    </recommendedName>
</protein>
<evidence type="ECO:0000256" key="3">
    <source>
        <dbReference type="ARBA" id="ARBA00013121"/>
    </source>
</evidence>
<evidence type="ECO:0000259" key="9">
    <source>
        <dbReference type="PROSITE" id="PS51387"/>
    </source>
</evidence>
<dbReference type="PANTHER" id="PTHR13878:SF67">
    <property type="entry name" value="L-GULONOLACTONE OXIDASE 5"/>
    <property type="match status" value="1"/>
</dbReference>
<dbReference type="GO" id="GO:0019853">
    <property type="term" value="P:L-ascorbic acid biosynthetic process"/>
    <property type="evidence" value="ECO:0007669"/>
    <property type="project" value="UniProtKB-UniPathway"/>
</dbReference>
<dbReference type="InterPro" id="IPR055154">
    <property type="entry name" value="GULLO2-like_C"/>
</dbReference>
<dbReference type="InterPro" id="IPR016169">
    <property type="entry name" value="FAD-bd_PCMH_sub2"/>
</dbReference>
<feature type="chain" id="PRO_5032665797" description="L-gulonolactone oxidase" evidence="8">
    <location>
        <begin position="29"/>
        <end position="599"/>
    </location>
</feature>
<keyword evidence="5 8" id="KW-0732">Signal</keyword>
<comment type="pathway">
    <text evidence="1">Cofactor biosynthesis; L-ascorbate biosynthesis.</text>
</comment>
<dbReference type="Gene3D" id="3.30.70.2520">
    <property type="match status" value="1"/>
</dbReference>
<feature type="domain" description="FAD-binding PCMH-type" evidence="9">
    <location>
        <begin position="57"/>
        <end position="237"/>
    </location>
</feature>
<dbReference type="FunFam" id="3.30.465.10:FF:000033">
    <property type="entry name" value="L-gulonolactone oxidase 5"/>
    <property type="match status" value="1"/>
</dbReference>
<keyword evidence="6" id="KW-0560">Oxidoreductase</keyword>
<dbReference type="GO" id="GO:0050105">
    <property type="term" value="F:L-gulonolactone oxidase activity"/>
    <property type="evidence" value="ECO:0007669"/>
    <property type="project" value="UniProtKB-EC"/>
</dbReference>
<dbReference type="GO" id="GO:0016020">
    <property type="term" value="C:membrane"/>
    <property type="evidence" value="ECO:0007669"/>
    <property type="project" value="InterPro"/>
</dbReference>
<proteinExistence type="inferred from homology"/>
<feature type="signal peptide" evidence="8">
    <location>
        <begin position="1"/>
        <end position="28"/>
    </location>
</feature>
<evidence type="ECO:0000256" key="8">
    <source>
        <dbReference type="SAM" id="SignalP"/>
    </source>
</evidence>